<sequence>MYEVDRSRSKDIPEETMSGFGGIAVVDGYPAYNGFPRQRCWEHLRREVRDTKIEDTVTHYHELYDRAKKMKEKPPPERERFIRKARENEFPELIATLREHEGNKKATEAATKIENALPDMFRGVRDPDIPLNNSHAERLLRKVVVHRKLWGCSGTRREKGSSITRYPAWKHGSYRTRTFSKNCKNSHHRRGDLILTSKFVA</sequence>
<dbReference type="PANTHER" id="PTHR33678:SF2">
    <property type="match status" value="1"/>
</dbReference>
<keyword evidence="3" id="KW-1185">Reference proteome</keyword>
<dbReference type="InterPro" id="IPR052344">
    <property type="entry name" value="Transposase-related"/>
</dbReference>
<evidence type="ECO:0000259" key="1">
    <source>
        <dbReference type="Pfam" id="PF03050"/>
    </source>
</evidence>
<proteinExistence type="predicted"/>
<reference evidence="2 3" key="1">
    <citation type="journal article" date="2016" name="Sci. Rep.">
        <title>Metabolic traits of an uncultured archaeal lineage -MSBL1- from brine pools of the Red Sea.</title>
        <authorList>
            <person name="Mwirichia R."/>
            <person name="Alam I."/>
            <person name="Rashid M."/>
            <person name="Vinu M."/>
            <person name="Ba-Alawi W."/>
            <person name="Anthony Kamau A."/>
            <person name="Kamanda Ngugi D."/>
            <person name="Goker M."/>
            <person name="Klenk H.P."/>
            <person name="Bajic V."/>
            <person name="Stingl U."/>
        </authorList>
    </citation>
    <scope>NUCLEOTIDE SEQUENCE [LARGE SCALE GENOMIC DNA]</scope>
    <source>
        <strain evidence="2">SCGC-AAA259E22</strain>
    </source>
</reference>
<name>A0A133UE28_9EURY</name>
<evidence type="ECO:0000313" key="3">
    <source>
        <dbReference type="Proteomes" id="UP000070657"/>
    </source>
</evidence>
<dbReference type="EMBL" id="LHXP01000069">
    <property type="protein sequence ID" value="KXA92415.1"/>
    <property type="molecule type" value="Genomic_DNA"/>
</dbReference>
<dbReference type="PANTHER" id="PTHR33678">
    <property type="entry name" value="BLL1576 PROTEIN"/>
    <property type="match status" value="1"/>
</dbReference>
<comment type="caution">
    <text evidence="2">The sequence shown here is derived from an EMBL/GenBank/DDBJ whole genome shotgun (WGS) entry which is preliminary data.</text>
</comment>
<gene>
    <name evidence="2" type="ORF">AKJ66_04200</name>
</gene>
<evidence type="ECO:0000313" key="2">
    <source>
        <dbReference type="EMBL" id="KXA92415.1"/>
    </source>
</evidence>
<protein>
    <recommendedName>
        <fullName evidence="1">Transposase IS66 central domain-containing protein</fullName>
    </recommendedName>
</protein>
<dbReference type="InterPro" id="IPR004291">
    <property type="entry name" value="Transposase_IS66_central"/>
</dbReference>
<accession>A0A133UE28</accession>
<dbReference type="Pfam" id="PF03050">
    <property type="entry name" value="DDE_Tnp_IS66"/>
    <property type="match status" value="1"/>
</dbReference>
<feature type="domain" description="Transposase IS66 central" evidence="1">
    <location>
        <begin position="1"/>
        <end position="157"/>
    </location>
</feature>
<organism evidence="2 3">
    <name type="scientific">candidate division MSBL1 archaeon SCGC-AAA259E22</name>
    <dbReference type="NCBI Taxonomy" id="1698265"/>
    <lineage>
        <taxon>Archaea</taxon>
        <taxon>Methanobacteriati</taxon>
        <taxon>Methanobacteriota</taxon>
        <taxon>candidate division MSBL1</taxon>
    </lineage>
</organism>
<dbReference type="AlphaFoldDB" id="A0A133UE28"/>
<dbReference type="Proteomes" id="UP000070657">
    <property type="component" value="Unassembled WGS sequence"/>
</dbReference>